<comment type="caution">
    <text evidence="4">The sequence shown here is derived from an EMBL/GenBank/DDBJ whole genome shotgun (WGS) entry which is preliminary data.</text>
</comment>
<feature type="domain" description="Right handed beta helix" evidence="3">
    <location>
        <begin position="941"/>
        <end position="1098"/>
    </location>
</feature>
<dbReference type="Proteomes" id="UP001238496">
    <property type="component" value="Unassembled WGS sequence"/>
</dbReference>
<keyword evidence="1" id="KW-0677">Repeat</keyword>
<gene>
    <name evidence="4" type="ORF">J2045_003445</name>
</gene>
<keyword evidence="2" id="KW-0732">Signal</keyword>
<dbReference type="SMART" id="SM00710">
    <property type="entry name" value="PbH1"/>
    <property type="match status" value="9"/>
</dbReference>
<evidence type="ECO:0000256" key="2">
    <source>
        <dbReference type="SAM" id="SignalP"/>
    </source>
</evidence>
<dbReference type="InterPro" id="IPR011050">
    <property type="entry name" value="Pectin_lyase_fold/virulence"/>
</dbReference>
<dbReference type="InterPro" id="IPR051550">
    <property type="entry name" value="SCF-Subunits/Alg-Epimerases"/>
</dbReference>
<feature type="signal peptide" evidence="2">
    <location>
        <begin position="1"/>
        <end position="33"/>
    </location>
</feature>
<dbReference type="InterPro" id="IPR039448">
    <property type="entry name" value="Beta_helix"/>
</dbReference>
<evidence type="ECO:0000313" key="4">
    <source>
        <dbReference type="EMBL" id="MDQ0422397.1"/>
    </source>
</evidence>
<dbReference type="RefSeq" id="WP_307374901.1">
    <property type="nucleotide sequence ID" value="NZ_JAUSUW010000010.1"/>
</dbReference>
<evidence type="ECO:0000313" key="5">
    <source>
        <dbReference type="Proteomes" id="UP001238496"/>
    </source>
</evidence>
<sequence>MTNGKARRMFGPALLTLVLMALPAQLRPNFALAQELTAEEQVPLGGELAPIERVMSEESLRFSAELAVTRWKALEAEPSAGSFDAYFEIFREVARIESFEQATKIAGVDVRSPLVMVASTVLGEMKANGLSGRVAGIRALESLVAKLEGTQTLDDADSLKVRYTLVLDYMSGIDVTRLAVAIADGLGRSNRPDMALDIYSNFLTYYFDRLPTAQERLELITLASARASGMADPAAFRVLTDLLRMAPRAEKVNLAQVAFQQVDINVIARLSADASNSNLLLAAWLKAAESVQGLKSAADIAPLREQARDSLETPAFEILSLAEKDETTRNRIVSDAVLADVSQNRAMVGYDRALNLDMAPEQAPEAYFALLQSFAADGYANYVRSLARQIAEQTEAGRLVLSAEQSTALLLDVETTADPDFVLSLAPAFPNLSADLERIALRAGIRTIFTMPVDQAIGSARISVGKGVNQALMTAASLANGDLPAPASIAALAPSPEDDLSLLSAVAGRLWQYGERRSQLVDFMASEVGSELKQAVAIGVTGFMGFEAGEGAGVTFALEVGKLLPSTTGEAKALLAASIGQAAEPGELSAEALQRYARYLAATGQSISALTKVAGEQASLATVSAAVFTDIEPATDHIKKVENVRDRVREFRRLAEARASVLDNKGWLNSASHPTPTASSPLGVSLAGISDGRISAAAAADKDAVPASRRPFMPNLLLGRDAVASKIPVPMPRDSNAALADISKRGETPATRLIRFSSEHFEGIINLGVREYLYLNSDTTFPRIIFVTRGVMTMSELIGQVRATAPDAITVEDGHVTFNVPLAVNDGASLIVSGQEIRSLRLNTKTGAFLVNSGKIYFDNVTVSSFDTETGQPSYVQGYENGVFFRPFILSWSGSETYAVDSSFVALGYSGGRTYGMSLSSGPTDAVSRQVESSPPPTGYFINNSFDNLYYGFYVHEAEDIVFVGNELVDGVIYGLDPHDFSQNLMMAYNTAYGTQKKHGIIISREVDDSFIVGNLSFDNRGTGIMLDRRSYGTVVYANDASRNDGDGFSALESPCVLVENNMFYANGRSGVKIRNSWDVHVESNQIMLNKSAGIEVYIDNLELAAQSEFRDFKKDAYSAIATVTARDNVISSNRVGMIARGASEARFLGNRFIDQLPRYVGGDLKPLALDIVAENMRSGVVVRSICMPRIPMDKECSLARDGVISAQSMQPEFGAAQGSIDLCVNTAGSPQSAAFNAPEGE</sequence>
<dbReference type="PANTHER" id="PTHR22990:SF15">
    <property type="entry name" value="F-BOX ONLY PROTEIN 10"/>
    <property type="match status" value="1"/>
</dbReference>
<name>A0ABU0GAL5_9HYPH</name>
<accession>A0ABU0GAL5</accession>
<reference evidence="4 5" key="1">
    <citation type="submission" date="2023-07" db="EMBL/GenBank/DDBJ databases">
        <title>Genomic Encyclopedia of Type Strains, Phase IV (KMG-IV): sequencing the most valuable type-strain genomes for metagenomic binning, comparative biology and taxonomic classification.</title>
        <authorList>
            <person name="Goeker M."/>
        </authorList>
    </citation>
    <scope>NUCLEOTIDE SEQUENCE [LARGE SCALE GENOMIC DNA]</scope>
    <source>
        <strain evidence="4 5">DSM 1111</strain>
    </source>
</reference>
<dbReference type="Pfam" id="PF13229">
    <property type="entry name" value="Beta_helix"/>
    <property type="match status" value="1"/>
</dbReference>
<keyword evidence="5" id="KW-1185">Reference proteome</keyword>
<dbReference type="PANTHER" id="PTHR22990">
    <property type="entry name" value="F-BOX ONLY PROTEIN"/>
    <property type="match status" value="1"/>
</dbReference>
<dbReference type="SUPFAM" id="SSF51126">
    <property type="entry name" value="Pectin lyase-like"/>
    <property type="match status" value="1"/>
</dbReference>
<feature type="chain" id="PRO_5047414361" description="Right handed beta helix domain-containing protein" evidence="2">
    <location>
        <begin position="34"/>
        <end position="1242"/>
    </location>
</feature>
<dbReference type="Gene3D" id="2.160.20.10">
    <property type="entry name" value="Single-stranded right-handed beta-helix, Pectin lyase-like"/>
    <property type="match status" value="1"/>
</dbReference>
<evidence type="ECO:0000259" key="3">
    <source>
        <dbReference type="Pfam" id="PF13229"/>
    </source>
</evidence>
<protein>
    <recommendedName>
        <fullName evidence="3">Right handed beta helix domain-containing protein</fullName>
    </recommendedName>
</protein>
<dbReference type="EMBL" id="JAUSUW010000010">
    <property type="protein sequence ID" value="MDQ0422397.1"/>
    <property type="molecule type" value="Genomic_DNA"/>
</dbReference>
<organism evidence="4 5">
    <name type="scientific">Peteryoungia aggregata LMG 23059</name>
    <dbReference type="NCBI Taxonomy" id="1368425"/>
    <lineage>
        <taxon>Bacteria</taxon>
        <taxon>Pseudomonadati</taxon>
        <taxon>Pseudomonadota</taxon>
        <taxon>Alphaproteobacteria</taxon>
        <taxon>Hyphomicrobiales</taxon>
        <taxon>Rhizobiaceae</taxon>
        <taxon>Peteryoungia</taxon>
    </lineage>
</organism>
<dbReference type="InterPro" id="IPR012334">
    <property type="entry name" value="Pectin_lyas_fold"/>
</dbReference>
<proteinExistence type="predicted"/>
<evidence type="ECO:0000256" key="1">
    <source>
        <dbReference type="ARBA" id="ARBA00022737"/>
    </source>
</evidence>
<dbReference type="InterPro" id="IPR006626">
    <property type="entry name" value="PbH1"/>
</dbReference>